<gene>
    <name evidence="9" type="primary">ga09285</name>
    <name evidence="9" type="ORF">PR202_ga09285</name>
</gene>
<organism evidence="9 10">
    <name type="scientific">Eleusine coracana subsp. coracana</name>
    <dbReference type="NCBI Taxonomy" id="191504"/>
    <lineage>
        <taxon>Eukaryota</taxon>
        <taxon>Viridiplantae</taxon>
        <taxon>Streptophyta</taxon>
        <taxon>Embryophyta</taxon>
        <taxon>Tracheophyta</taxon>
        <taxon>Spermatophyta</taxon>
        <taxon>Magnoliopsida</taxon>
        <taxon>Liliopsida</taxon>
        <taxon>Poales</taxon>
        <taxon>Poaceae</taxon>
        <taxon>PACMAD clade</taxon>
        <taxon>Chloridoideae</taxon>
        <taxon>Cynodonteae</taxon>
        <taxon>Eleusininae</taxon>
        <taxon>Eleusine</taxon>
    </lineage>
</organism>
<accession>A0AAV5C3D8</accession>
<dbReference type="EMBL" id="BQKI01000004">
    <property type="protein sequence ID" value="GJM92786.1"/>
    <property type="molecule type" value="Genomic_DNA"/>
</dbReference>
<dbReference type="SMART" id="SM00380">
    <property type="entry name" value="AP2"/>
    <property type="match status" value="2"/>
</dbReference>
<dbReference type="Gene3D" id="3.30.730.10">
    <property type="entry name" value="AP2/ERF domain"/>
    <property type="match status" value="2"/>
</dbReference>
<proteinExistence type="inferred from homology"/>
<protein>
    <recommendedName>
        <fullName evidence="8">AP2/ERF domain-containing protein</fullName>
    </recommendedName>
</protein>
<name>A0AAV5C3D8_ELECO</name>
<keyword evidence="5" id="KW-0539">Nucleus</keyword>
<feature type="region of interest" description="Disordered" evidence="7">
    <location>
        <begin position="265"/>
        <end position="323"/>
    </location>
</feature>
<feature type="domain" description="AP2/ERF" evidence="8">
    <location>
        <begin position="76"/>
        <end position="139"/>
    </location>
</feature>
<keyword evidence="3" id="KW-0238">DNA-binding</keyword>
<evidence type="ECO:0000256" key="3">
    <source>
        <dbReference type="ARBA" id="ARBA00023125"/>
    </source>
</evidence>
<dbReference type="SUPFAM" id="SSF54171">
    <property type="entry name" value="DNA-binding domain"/>
    <property type="match status" value="2"/>
</dbReference>
<feature type="compositionally biased region" description="Basic residues" evidence="7">
    <location>
        <begin position="49"/>
        <end position="60"/>
    </location>
</feature>
<dbReference type="PANTHER" id="PTHR32467">
    <property type="entry name" value="AP2-LIKE ETHYLENE-RESPONSIVE TRANSCRIPTION FACTOR"/>
    <property type="match status" value="1"/>
</dbReference>
<evidence type="ECO:0000256" key="6">
    <source>
        <dbReference type="ARBA" id="ARBA00037973"/>
    </source>
</evidence>
<evidence type="ECO:0000256" key="5">
    <source>
        <dbReference type="ARBA" id="ARBA00023242"/>
    </source>
</evidence>
<keyword evidence="2" id="KW-0805">Transcription regulation</keyword>
<dbReference type="InterPro" id="IPR001471">
    <property type="entry name" value="AP2/ERF_dom"/>
</dbReference>
<keyword evidence="10" id="KW-1185">Reference proteome</keyword>
<dbReference type="PANTHER" id="PTHR32467:SF249">
    <property type="entry name" value="AP2_ERF DOMAIN-CONTAINING PROTEIN"/>
    <property type="match status" value="1"/>
</dbReference>
<reference evidence="9" key="2">
    <citation type="submission" date="2021-12" db="EMBL/GenBank/DDBJ databases">
        <title>Resequencing data analysis of finger millet.</title>
        <authorList>
            <person name="Hatakeyama M."/>
            <person name="Aluri S."/>
            <person name="Balachadran M.T."/>
            <person name="Sivarajan S.R."/>
            <person name="Poveda L."/>
            <person name="Shimizu-Inatsugi R."/>
            <person name="Schlapbach R."/>
            <person name="Sreeman S.M."/>
            <person name="Shimizu K.K."/>
        </authorList>
    </citation>
    <scope>NUCLEOTIDE SEQUENCE</scope>
</reference>
<dbReference type="CDD" id="cd00018">
    <property type="entry name" value="AP2"/>
    <property type="match status" value="2"/>
</dbReference>
<feature type="compositionally biased region" description="Pro residues" evidence="7">
    <location>
        <begin position="269"/>
        <end position="278"/>
    </location>
</feature>
<comment type="similarity">
    <text evidence="6">Belongs to the AP2/ERF transcription factor family. AP2 subfamily.</text>
</comment>
<evidence type="ECO:0000256" key="2">
    <source>
        <dbReference type="ARBA" id="ARBA00023015"/>
    </source>
</evidence>
<dbReference type="GO" id="GO:0003700">
    <property type="term" value="F:DNA-binding transcription factor activity"/>
    <property type="evidence" value="ECO:0007669"/>
    <property type="project" value="InterPro"/>
</dbReference>
<dbReference type="InterPro" id="IPR036955">
    <property type="entry name" value="AP2/ERF_dom_sf"/>
</dbReference>
<evidence type="ECO:0000256" key="1">
    <source>
        <dbReference type="ARBA" id="ARBA00004123"/>
    </source>
</evidence>
<evidence type="ECO:0000313" key="9">
    <source>
        <dbReference type="EMBL" id="GJM92786.1"/>
    </source>
</evidence>
<evidence type="ECO:0000313" key="10">
    <source>
        <dbReference type="Proteomes" id="UP001054889"/>
    </source>
</evidence>
<feature type="compositionally biased region" description="Low complexity" evidence="7">
    <location>
        <begin position="8"/>
        <end position="34"/>
    </location>
</feature>
<keyword evidence="4" id="KW-0804">Transcription</keyword>
<dbReference type="PROSITE" id="PS51032">
    <property type="entry name" value="AP2_ERF"/>
    <property type="match status" value="2"/>
</dbReference>
<comment type="caution">
    <text evidence="9">The sequence shown here is derived from an EMBL/GenBank/DDBJ whole genome shotgun (WGS) entry which is preliminary data.</text>
</comment>
<evidence type="ECO:0000256" key="4">
    <source>
        <dbReference type="ARBA" id="ARBA00023163"/>
    </source>
</evidence>
<feature type="domain" description="AP2/ERF" evidence="8">
    <location>
        <begin position="175"/>
        <end position="259"/>
    </location>
</feature>
<sequence length="416" mass="45374">MRKPTACSLSPPSSLTSSSAAFSSVSSAASTSSAGFCYAPPSWTPRPNGKTKRKRTRCPRAKNAGAIAVPRTRSSVYRGVTRHKGSGKFEAHLWDANASNPSSKKKGRQGAYVSEEAAARSYDLAALKYWGSRSVLNFPVESYKQEREKMKRMTREGYLATLRRRSCGFSRGISVYRGVAKHHHNGRWEARIGHAGGKNTSIWGHSVCLCFDLELHLGHLKKPHLFTKLLHTSSQEEAARAYDLAAVEIRGRSAITNFDISSYLQPAPRAQPRPPLLPQPKAEPVDVEPLSRPHPTPPLLLQPKPEPEDDPNDDQVAPLPLGPALLDADDVDHAIAEILPALGMDPADFEARYPARRARVDQPDDLRGLPVLPDSVMCFEDDIEALFDAAVADEAQDAASYAAATAISSLASGRWL</sequence>
<dbReference type="Proteomes" id="UP001054889">
    <property type="component" value="Unassembled WGS sequence"/>
</dbReference>
<feature type="region of interest" description="Disordered" evidence="7">
    <location>
        <begin position="1"/>
        <end position="72"/>
    </location>
</feature>
<dbReference type="GO" id="GO:0003677">
    <property type="term" value="F:DNA binding"/>
    <property type="evidence" value="ECO:0007669"/>
    <property type="project" value="UniProtKB-KW"/>
</dbReference>
<comment type="subcellular location">
    <subcellularLocation>
        <location evidence="1">Nucleus</location>
    </subcellularLocation>
</comment>
<dbReference type="GO" id="GO:0005634">
    <property type="term" value="C:nucleus"/>
    <property type="evidence" value="ECO:0007669"/>
    <property type="project" value="UniProtKB-SubCell"/>
</dbReference>
<evidence type="ECO:0000259" key="8">
    <source>
        <dbReference type="PROSITE" id="PS51032"/>
    </source>
</evidence>
<reference evidence="9" key="1">
    <citation type="journal article" date="2018" name="DNA Res.">
        <title>Multiple hybrid de novo genome assembly of finger millet, an orphan allotetraploid crop.</title>
        <authorList>
            <person name="Hatakeyama M."/>
            <person name="Aluri S."/>
            <person name="Balachadran M.T."/>
            <person name="Sivarajan S.R."/>
            <person name="Patrignani A."/>
            <person name="Gruter S."/>
            <person name="Poveda L."/>
            <person name="Shimizu-Inatsugi R."/>
            <person name="Baeten J."/>
            <person name="Francoijs K.J."/>
            <person name="Nataraja K.N."/>
            <person name="Reddy Y.A.N."/>
            <person name="Phadnis S."/>
            <person name="Ravikumar R.L."/>
            <person name="Schlapbach R."/>
            <person name="Sreeman S.M."/>
            <person name="Shimizu K.K."/>
        </authorList>
    </citation>
    <scope>NUCLEOTIDE SEQUENCE</scope>
</reference>
<dbReference type="InterPro" id="IPR016177">
    <property type="entry name" value="DNA-bd_dom_sf"/>
</dbReference>
<dbReference type="AlphaFoldDB" id="A0AAV5C3D8"/>
<evidence type="ECO:0000256" key="7">
    <source>
        <dbReference type="SAM" id="MobiDB-lite"/>
    </source>
</evidence>